<dbReference type="OrthoDB" id="250246at2"/>
<reference evidence="2 3" key="1">
    <citation type="submission" date="2019-06" db="EMBL/GenBank/DDBJ databases">
        <title>Draft genome sequence of Miniimonas arenae KCTC 19750T isolated from sea sand.</title>
        <authorList>
            <person name="Park S.-J."/>
        </authorList>
    </citation>
    <scope>NUCLEOTIDE SEQUENCE [LARGE SCALE GENOMIC DNA]</scope>
    <source>
        <strain evidence="2 3">KCTC 19750</strain>
    </source>
</reference>
<dbReference type="Proteomes" id="UP000313849">
    <property type="component" value="Unassembled WGS sequence"/>
</dbReference>
<keyword evidence="3" id="KW-1185">Reference proteome</keyword>
<name>A0A5C5BEK2_9MICO</name>
<sequence>MPTDHLRDLRAAFAPDPGNLDAATCGIPPRSAVVAMQSALADWAAGRTCPVTLGADVERARAAFARIVGVETARVAVGSQTSAAVGTVAASLPDGARVVVVEDDFTSVTYPFLQHAHRGVTVRAVPAAALPDAVAEGCDLVAFSVVASRTGAVADVGGVLAAAGAVGALTLADLTQAAGWLPVEAGRFDVTVTSAYKWLCCPRGVAFTTLSDRAQRLVRPILAGWYAGADVWDSCYGVDPALAPDARRFDVSPAWLAFVGAATSLEAIAAVLTRQPDAIAAHDVALADALLAGLGLAPRGSAVVSLPDPDGEHRAALAAAGLRVAGRGGNVRLSFHLWNDERDVARALEVLRTARRAAA</sequence>
<dbReference type="InterPro" id="IPR000192">
    <property type="entry name" value="Aminotrans_V_dom"/>
</dbReference>
<dbReference type="GO" id="GO:0008483">
    <property type="term" value="F:transaminase activity"/>
    <property type="evidence" value="ECO:0007669"/>
    <property type="project" value="UniProtKB-KW"/>
</dbReference>
<accession>A0A5C5BEK2</accession>
<dbReference type="AlphaFoldDB" id="A0A5C5BEK2"/>
<dbReference type="InterPro" id="IPR015422">
    <property type="entry name" value="PyrdxlP-dep_Trfase_small"/>
</dbReference>
<evidence type="ECO:0000313" key="2">
    <source>
        <dbReference type="EMBL" id="TNU76613.1"/>
    </source>
</evidence>
<proteinExistence type="predicted"/>
<gene>
    <name evidence="2" type="ORF">FH969_02665</name>
</gene>
<organism evidence="2 3">
    <name type="scientific">Miniimonas arenae</name>
    <dbReference type="NCBI Taxonomy" id="676201"/>
    <lineage>
        <taxon>Bacteria</taxon>
        <taxon>Bacillati</taxon>
        <taxon>Actinomycetota</taxon>
        <taxon>Actinomycetes</taxon>
        <taxon>Micrococcales</taxon>
        <taxon>Beutenbergiaceae</taxon>
        <taxon>Miniimonas</taxon>
    </lineage>
</organism>
<dbReference type="Gene3D" id="3.40.640.10">
    <property type="entry name" value="Type I PLP-dependent aspartate aminotransferase-like (Major domain)"/>
    <property type="match status" value="1"/>
</dbReference>
<dbReference type="SUPFAM" id="SSF53383">
    <property type="entry name" value="PLP-dependent transferases"/>
    <property type="match status" value="1"/>
</dbReference>
<comment type="caution">
    <text evidence="2">The sequence shown here is derived from an EMBL/GenBank/DDBJ whole genome shotgun (WGS) entry which is preliminary data.</text>
</comment>
<dbReference type="Pfam" id="PF00266">
    <property type="entry name" value="Aminotran_5"/>
    <property type="match status" value="1"/>
</dbReference>
<dbReference type="EMBL" id="VENP01000005">
    <property type="protein sequence ID" value="TNU76613.1"/>
    <property type="molecule type" value="Genomic_DNA"/>
</dbReference>
<protein>
    <submittedName>
        <fullName evidence="2">Aminotransferase class V-fold PLP-dependent enzyme</fullName>
    </submittedName>
</protein>
<dbReference type="PANTHER" id="PTHR43586">
    <property type="entry name" value="CYSTEINE DESULFURASE"/>
    <property type="match status" value="1"/>
</dbReference>
<evidence type="ECO:0000313" key="3">
    <source>
        <dbReference type="Proteomes" id="UP000313849"/>
    </source>
</evidence>
<dbReference type="PANTHER" id="PTHR43586:SF21">
    <property type="entry name" value="PYRIDOXAL PHOSPHATE (PLP)-DEPENDENT ASPARTATE AMINOTRANSFERASE SUPERFAMILY"/>
    <property type="match status" value="1"/>
</dbReference>
<feature type="domain" description="Aminotransferase class V" evidence="1">
    <location>
        <begin position="51"/>
        <end position="295"/>
    </location>
</feature>
<dbReference type="Gene3D" id="3.90.1150.10">
    <property type="entry name" value="Aspartate Aminotransferase, domain 1"/>
    <property type="match status" value="1"/>
</dbReference>
<keyword evidence="2" id="KW-0808">Transferase</keyword>
<dbReference type="InterPro" id="IPR015421">
    <property type="entry name" value="PyrdxlP-dep_Trfase_major"/>
</dbReference>
<dbReference type="InterPro" id="IPR015424">
    <property type="entry name" value="PyrdxlP-dep_Trfase"/>
</dbReference>
<dbReference type="RefSeq" id="WP_139985921.1">
    <property type="nucleotide sequence ID" value="NZ_VENP01000005.1"/>
</dbReference>
<keyword evidence="2" id="KW-0032">Aminotransferase</keyword>
<evidence type="ECO:0000259" key="1">
    <source>
        <dbReference type="Pfam" id="PF00266"/>
    </source>
</evidence>